<sequence length="61" mass="7201">MESKIKKDFYTAKELAEMLSLNVMTIYRYIDAGKLKAYKIGKEFRIDKAEFEAFLKRVSTK</sequence>
<dbReference type="AlphaFoldDB" id="A0A1G2KZL4"/>
<dbReference type="InterPro" id="IPR041657">
    <property type="entry name" value="HTH_17"/>
</dbReference>
<protein>
    <recommendedName>
        <fullName evidence="1">Helix-turn-helix domain-containing protein</fullName>
    </recommendedName>
</protein>
<proteinExistence type="predicted"/>
<evidence type="ECO:0000313" key="3">
    <source>
        <dbReference type="Proteomes" id="UP000177811"/>
    </source>
</evidence>
<dbReference type="SUPFAM" id="SSF46955">
    <property type="entry name" value="Putative DNA-binding domain"/>
    <property type="match status" value="1"/>
</dbReference>
<comment type="caution">
    <text evidence="2">The sequence shown here is derived from an EMBL/GenBank/DDBJ whole genome shotgun (WGS) entry which is preliminary data.</text>
</comment>
<reference evidence="2 3" key="1">
    <citation type="journal article" date="2016" name="Nat. Commun.">
        <title>Thousands of microbial genomes shed light on interconnected biogeochemical processes in an aquifer system.</title>
        <authorList>
            <person name="Anantharaman K."/>
            <person name="Brown C.T."/>
            <person name="Hug L.A."/>
            <person name="Sharon I."/>
            <person name="Castelle C.J."/>
            <person name="Probst A.J."/>
            <person name="Thomas B.C."/>
            <person name="Singh A."/>
            <person name="Wilkins M.J."/>
            <person name="Karaoz U."/>
            <person name="Brodie E.L."/>
            <person name="Williams K.H."/>
            <person name="Hubbard S.S."/>
            <person name="Banfield J.F."/>
        </authorList>
    </citation>
    <scope>NUCLEOTIDE SEQUENCE [LARGE SCALE GENOMIC DNA]</scope>
</reference>
<name>A0A1G2KZL4_9BACT</name>
<accession>A0A1G2KZL4</accession>
<gene>
    <name evidence="2" type="ORF">A3C16_00980</name>
</gene>
<dbReference type="NCBIfam" id="TIGR01764">
    <property type="entry name" value="excise"/>
    <property type="match status" value="1"/>
</dbReference>
<organism evidence="2 3">
    <name type="scientific">Candidatus Sungbacteria bacterium RIFCSPHIGHO2_02_FULL_51_29</name>
    <dbReference type="NCBI Taxonomy" id="1802273"/>
    <lineage>
        <taxon>Bacteria</taxon>
        <taxon>Candidatus Sungiibacteriota</taxon>
    </lineage>
</organism>
<evidence type="ECO:0000259" key="1">
    <source>
        <dbReference type="Pfam" id="PF12728"/>
    </source>
</evidence>
<dbReference type="InterPro" id="IPR010093">
    <property type="entry name" value="SinI_DNA-bd"/>
</dbReference>
<dbReference type="InterPro" id="IPR009061">
    <property type="entry name" value="DNA-bd_dom_put_sf"/>
</dbReference>
<dbReference type="GO" id="GO:0003677">
    <property type="term" value="F:DNA binding"/>
    <property type="evidence" value="ECO:0007669"/>
    <property type="project" value="InterPro"/>
</dbReference>
<dbReference type="Pfam" id="PF12728">
    <property type="entry name" value="HTH_17"/>
    <property type="match status" value="1"/>
</dbReference>
<evidence type="ECO:0000313" key="2">
    <source>
        <dbReference type="EMBL" id="OHA03952.1"/>
    </source>
</evidence>
<dbReference type="Proteomes" id="UP000177811">
    <property type="component" value="Unassembled WGS sequence"/>
</dbReference>
<feature type="domain" description="Helix-turn-helix" evidence="1">
    <location>
        <begin position="9"/>
        <end position="57"/>
    </location>
</feature>
<dbReference type="EMBL" id="MHQL01000004">
    <property type="protein sequence ID" value="OHA03952.1"/>
    <property type="molecule type" value="Genomic_DNA"/>
</dbReference>